<protein>
    <submittedName>
        <fullName evidence="2">Uncharacterized protein</fullName>
    </submittedName>
</protein>
<organism evidence="2 3">
    <name type="scientific">Stylosanthes scabra</name>
    <dbReference type="NCBI Taxonomy" id="79078"/>
    <lineage>
        <taxon>Eukaryota</taxon>
        <taxon>Viridiplantae</taxon>
        <taxon>Streptophyta</taxon>
        <taxon>Embryophyta</taxon>
        <taxon>Tracheophyta</taxon>
        <taxon>Spermatophyta</taxon>
        <taxon>Magnoliopsida</taxon>
        <taxon>eudicotyledons</taxon>
        <taxon>Gunneridae</taxon>
        <taxon>Pentapetalae</taxon>
        <taxon>rosids</taxon>
        <taxon>fabids</taxon>
        <taxon>Fabales</taxon>
        <taxon>Fabaceae</taxon>
        <taxon>Papilionoideae</taxon>
        <taxon>50 kb inversion clade</taxon>
        <taxon>dalbergioids sensu lato</taxon>
        <taxon>Dalbergieae</taxon>
        <taxon>Pterocarpus clade</taxon>
        <taxon>Stylosanthes</taxon>
    </lineage>
</organism>
<sequence length="179" mass="19456">MVHRALKCKTGKKKKEALKWSKAICTVLFSFLVNKGPKARRVVVGFDIWYAGNILPLIGPAGRTQNRTPNQFEQKDKNPNHTSSVTLRLTHSLVSSLCAMAPLSRRLRYVWVVPGPLLVSSPPRRASLCVAAAPVYACALPSLPSAVRIAPVSSPRLGLSHRPKPARPARLARQKGGPG</sequence>
<dbReference type="EMBL" id="JASCZI010000015">
    <property type="protein sequence ID" value="MED6106711.1"/>
    <property type="molecule type" value="Genomic_DNA"/>
</dbReference>
<feature type="compositionally biased region" description="Basic residues" evidence="1">
    <location>
        <begin position="159"/>
        <end position="173"/>
    </location>
</feature>
<comment type="caution">
    <text evidence="2">The sequence shown here is derived from an EMBL/GenBank/DDBJ whole genome shotgun (WGS) entry which is preliminary data.</text>
</comment>
<keyword evidence="3" id="KW-1185">Reference proteome</keyword>
<evidence type="ECO:0000313" key="2">
    <source>
        <dbReference type="EMBL" id="MED6106711.1"/>
    </source>
</evidence>
<accession>A0ABU6Q4E3</accession>
<reference evidence="2 3" key="1">
    <citation type="journal article" date="2023" name="Plants (Basel)">
        <title>Bridging the Gap: Combining Genomics and Transcriptomics Approaches to Understand Stylosanthes scabra, an Orphan Legume from the Brazilian Caatinga.</title>
        <authorList>
            <person name="Ferreira-Neto J.R.C."/>
            <person name="da Silva M.D."/>
            <person name="Binneck E."/>
            <person name="de Melo N.F."/>
            <person name="da Silva R.H."/>
            <person name="de Melo A.L.T.M."/>
            <person name="Pandolfi V."/>
            <person name="Bustamante F.O."/>
            <person name="Brasileiro-Vidal A.C."/>
            <person name="Benko-Iseppon A.M."/>
        </authorList>
    </citation>
    <scope>NUCLEOTIDE SEQUENCE [LARGE SCALE GENOMIC DNA]</scope>
    <source>
        <tissue evidence="2">Leaves</tissue>
    </source>
</reference>
<evidence type="ECO:0000313" key="3">
    <source>
        <dbReference type="Proteomes" id="UP001341840"/>
    </source>
</evidence>
<feature type="region of interest" description="Disordered" evidence="1">
    <location>
        <begin position="155"/>
        <end position="179"/>
    </location>
</feature>
<gene>
    <name evidence="2" type="ORF">PIB30_007034</name>
</gene>
<feature type="region of interest" description="Disordered" evidence="1">
    <location>
        <begin position="61"/>
        <end position="82"/>
    </location>
</feature>
<evidence type="ECO:0000256" key="1">
    <source>
        <dbReference type="SAM" id="MobiDB-lite"/>
    </source>
</evidence>
<dbReference type="Proteomes" id="UP001341840">
    <property type="component" value="Unassembled WGS sequence"/>
</dbReference>
<proteinExistence type="predicted"/>
<feature type="compositionally biased region" description="Polar residues" evidence="1">
    <location>
        <begin position="63"/>
        <end position="72"/>
    </location>
</feature>
<name>A0ABU6Q4E3_9FABA</name>